<dbReference type="GO" id="GO:0045271">
    <property type="term" value="C:respiratory chain complex I"/>
    <property type="evidence" value="ECO:0007669"/>
    <property type="project" value="InterPro"/>
</dbReference>
<evidence type="ECO:0000256" key="4">
    <source>
        <dbReference type="ARBA" id="ARBA00022989"/>
    </source>
</evidence>
<dbReference type="GO" id="GO:0006120">
    <property type="term" value="P:mitochondrial electron transport, NADH to ubiquinone"/>
    <property type="evidence" value="ECO:0007669"/>
    <property type="project" value="InterPro"/>
</dbReference>
<keyword evidence="2" id="KW-0812">Transmembrane</keyword>
<dbReference type="PANTHER" id="PTHR21382:SF1">
    <property type="entry name" value="NADH DEHYDROGENASE [UBIQUINONE] 1 ALPHA SUBCOMPLEX SUBUNIT 11"/>
    <property type="match status" value="1"/>
</dbReference>
<proteinExistence type="predicted"/>
<evidence type="ECO:0000256" key="1">
    <source>
        <dbReference type="ARBA" id="ARBA00004448"/>
    </source>
</evidence>
<keyword evidence="6" id="KW-0472">Membrane</keyword>
<dbReference type="OrthoDB" id="1913277at2759"/>
<evidence type="ECO:0000313" key="7">
    <source>
        <dbReference type="EMBL" id="RPA79791.1"/>
    </source>
</evidence>
<organism evidence="7 8">
    <name type="scientific">Ascobolus immersus RN42</name>
    <dbReference type="NCBI Taxonomy" id="1160509"/>
    <lineage>
        <taxon>Eukaryota</taxon>
        <taxon>Fungi</taxon>
        <taxon>Dikarya</taxon>
        <taxon>Ascomycota</taxon>
        <taxon>Pezizomycotina</taxon>
        <taxon>Pezizomycetes</taxon>
        <taxon>Pezizales</taxon>
        <taxon>Ascobolaceae</taxon>
        <taxon>Ascobolus</taxon>
    </lineage>
</organism>
<evidence type="ECO:0000256" key="2">
    <source>
        <dbReference type="ARBA" id="ARBA00022692"/>
    </source>
</evidence>
<reference evidence="7 8" key="1">
    <citation type="journal article" date="2018" name="Nat. Ecol. Evol.">
        <title>Pezizomycetes genomes reveal the molecular basis of ectomycorrhizal truffle lifestyle.</title>
        <authorList>
            <person name="Murat C."/>
            <person name="Payen T."/>
            <person name="Noel B."/>
            <person name="Kuo A."/>
            <person name="Morin E."/>
            <person name="Chen J."/>
            <person name="Kohler A."/>
            <person name="Krizsan K."/>
            <person name="Balestrini R."/>
            <person name="Da Silva C."/>
            <person name="Montanini B."/>
            <person name="Hainaut M."/>
            <person name="Levati E."/>
            <person name="Barry K.W."/>
            <person name="Belfiori B."/>
            <person name="Cichocki N."/>
            <person name="Clum A."/>
            <person name="Dockter R.B."/>
            <person name="Fauchery L."/>
            <person name="Guy J."/>
            <person name="Iotti M."/>
            <person name="Le Tacon F."/>
            <person name="Lindquist E.A."/>
            <person name="Lipzen A."/>
            <person name="Malagnac F."/>
            <person name="Mello A."/>
            <person name="Molinier V."/>
            <person name="Miyauchi S."/>
            <person name="Poulain J."/>
            <person name="Riccioni C."/>
            <person name="Rubini A."/>
            <person name="Sitrit Y."/>
            <person name="Splivallo R."/>
            <person name="Traeger S."/>
            <person name="Wang M."/>
            <person name="Zifcakova L."/>
            <person name="Wipf D."/>
            <person name="Zambonelli A."/>
            <person name="Paolocci F."/>
            <person name="Nowrousian M."/>
            <person name="Ottonello S."/>
            <person name="Baldrian P."/>
            <person name="Spatafora J.W."/>
            <person name="Henrissat B."/>
            <person name="Nagy L.G."/>
            <person name="Aury J.M."/>
            <person name="Wincker P."/>
            <person name="Grigoriev I.V."/>
            <person name="Bonfante P."/>
            <person name="Martin F.M."/>
        </authorList>
    </citation>
    <scope>NUCLEOTIDE SEQUENCE [LARGE SCALE GENOMIC DNA]</scope>
    <source>
        <strain evidence="7 8">RN42</strain>
    </source>
</reference>
<evidence type="ECO:0000256" key="5">
    <source>
        <dbReference type="ARBA" id="ARBA00023128"/>
    </source>
</evidence>
<dbReference type="PANTHER" id="PTHR21382">
    <property type="entry name" value="NADH-UBIQUINONE OXIDOREDUCTASE SUBUNIT"/>
    <property type="match status" value="1"/>
</dbReference>
<protein>
    <recommendedName>
        <fullName evidence="9">NADH-ubiquinone oxidoreductase 213 kDa subunit</fullName>
    </recommendedName>
</protein>
<evidence type="ECO:0000313" key="8">
    <source>
        <dbReference type="Proteomes" id="UP000275078"/>
    </source>
</evidence>
<keyword evidence="5" id="KW-0496">Mitochondrion</keyword>
<evidence type="ECO:0000256" key="3">
    <source>
        <dbReference type="ARBA" id="ARBA00022792"/>
    </source>
</evidence>
<dbReference type="EMBL" id="ML119695">
    <property type="protein sequence ID" value="RPA79791.1"/>
    <property type="molecule type" value="Genomic_DNA"/>
</dbReference>
<evidence type="ECO:0000256" key="6">
    <source>
        <dbReference type="ARBA" id="ARBA00023136"/>
    </source>
</evidence>
<sequence length="202" mass="22255">MEHTTFTNKITSVKPYHQEDALRAAIRGGTVMGFGGLCIAAVQNTLSRHNHGWTGVFTKFGGKATLFGGMGLTYEFLRVASANLREKEDSWNHALGGFVAGSFVGLRAGTMSAVVGYATLTGAVLGVFDYCGGSFAGVMEDITKDEVERKEYIRANRRRPIDETIEELGEIRGIRAPGYEERRRARLSEKYGWKFTDSQAEE</sequence>
<keyword evidence="8" id="KW-1185">Reference proteome</keyword>
<dbReference type="Proteomes" id="UP000275078">
    <property type="component" value="Unassembled WGS sequence"/>
</dbReference>
<evidence type="ECO:0008006" key="9">
    <source>
        <dbReference type="Google" id="ProtNLM"/>
    </source>
</evidence>
<comment type="subcellular location">
    <subcellularLocation>
        <location evidence="1">Mitochondrion inner membrane</location>
        <topology evidence="1">Multi-pass membrane protein</topology>
    </subcellularLocation>
</comment>
<dbReference type="GO" id="GO:0005743">
    <property type="term" value="C:mitochondrial inner membrane"/>
    <property type="evidence" value="ECO:0007669"/>
    <property type="project" value="UniProtKB-SubCell"/>
</dbReference>
<keyword evidence="3" id="KW-0999">Mitochondrion inner membrane</keyword>
<dbReference type="AlphaFoldDB" id="A0A3N4I6J4"/>
<gene>
    <name evidence="7" type="ORF">BJ508DRAFT_227252</name>
</gene>
<name>A0A3N4I6J4_ASCIM</name>
<dbReference type="STRING" id="1160509.A0A3N4I6J4"/>
<dbReference type="Pfam" id="PF02466">
    <property type="entry name" value="Tim17"/>
    <property type="match status" value="1"/>
</dbReference>
<keyword evidence="4" id="KW-1133">Transmembrane helix</keyword>
<accession>A0A3N4I6J4</accession>
<dbReference type="InterPro" id="IPR039205">
    <property type="entry name" value="NDUFA11"/>
</dbReference>